<dbReference type="AlphaFoldDB" id="F9WSM8"/>
<gene>
    <name evidence="1" type="ORF">TvY486_0034160</name>
</gene>
<proteinExistence type="predicted"/>
<dbReference type="VEuPathDB" id="TriTrypDB:TvY486_0034160"/>
<name>F9WSM8_TRYVY</name>
<feature type="non-terminal residue" evidence="1">
    <location>
        <position position="951"/>
    </location>
</feature>
<protein>
    <submittedName>
        <fullName evidence="1">Uncharacterized protein</fullName>
    </submittedName>
</protein>
<evidence type="ECO:0000313" key="1">
    <source>
        <dbReference type="EMBL" id="CCD20567.1"/>
    </source>
</evidence>
<reference evidence="1 2" key="1">
    <citation type="journal article" date="2012" name="Proc. Natl. Acad. Sci. U.S.A.">
        <title>Antigenic diversity is generated by distinct evolutionary mechanisms in African trypanosome species.</title>
        <authorList>
            <person name="Jackson A.P."/>
            <person name="Berry A."/>
            <person name="Aslett M."/>
            <person name="Allison H.C."/>
            <person name="Burton P."/>
            <person name="Vavrova-Anderson J."/>
            <person name="Brown R."/>
            <person name="Browne H."/>
            <person name="Corton N."/>
            <person name="Hauser H."/>
            <person name="Gamble J."/>
            <person name="Gilderthorp R."/>
            <person name="Marcello L."/>
            <person name="McQuillan J."/>
            <person name="Otto T.D."/>
            <person name="Quail M.A."/>
            <person name="Sanders M.J."/>
            <person name="van Tonder A."/>
            <person name="Ginger M.L."/>
            <person name="Field M.C."/>
            <person name="Barry J.D."/>
            <person name="Hertz-Fowler C."/>
            <person name="Berriman M."/>
        </authorList>
    </citation>
    <scope>NUCLEOTIDE SEQUENCE</scope>
    <source>
        <strain evidence="1 2">Y486</strain>
    </source>
</reference>
<dbReference type="Proteomes" id="UP000009027">
    <property type="component" value="Unassembled WGS sequence"/>
</dbReference>
<organism evidence="1 2">
    <name type="scientific">Trypanosoma vivax (strain Y486)</name>
    <dbReference type="NCBI Taxonomy" id="1055687"/>
    <lineage>
        <taxon>Eukaryota</taxon>
        <taxon>Discoba</taxon>
        <taxon>Euglenozoa</taxon>
        <taxon>Kinetoplastea</taxon>
        <taxon>Metakinetoplastina</taxon>
        <taxon>Trypanosomatida</taxon>
        <taxon>Trypanosomatidae</taxon>
        <taxon>Trypanosoma</taxon>
        <taxon>Duttonella</taxon>
    </lineage>
</organism>
<keyword evidence="2" id="KW-1185">Reference proteome</keyword>
<accession>F9WSM8</accession>
<evidence type="ECO:0000313" key="2">
    <source>
        <dbReference type="Proteomes" id="UP000009027"/>
    </source>
</evidence>
<sequence>MLCEVLPGAGDHGVHSAMLLSVSGGCEPLVGSGKSSKECGRGCVAGGTRHPPILRFDLRVRTIVSKSCPHMLLTLHSVTTPAVAFGHGVFSPLQEPLPCGRRWVPVYRSTTPDVGCGEHLNNTVGWIHCSYECTTIQEGASELSAAGAANREVLLCPRAVPLPASPPKYIAAPTLTQTLRWSHVELCIVKAEDFITKVASENCSTSQTRMYVIVKTLPHMHDSLPSALNSTSSVYRGEFTHRLSITTGTTDLLIQLFSSNSAADAAVCTGLVALPRVATSQFWSTATAGVWLPVVEAHNDTESVPHYIGAVFLLWSFGCGPARHQSVLPSEADTHLRHSCGLSTVSDRSHGFRWLRLESIELDCAWARLPLQRYVHEGCACGIHTPPEEHSRFLTIRIVSGDVTQELVLRHSKLNVHTFTAEGPVYMPISDQIIFSVCLCCTGHTNLSRAETAHGTRTAMIIAEGELPLSVEDRIGFADHHYERHIFAELQAAYTMTSNSTRFGLVTAKLSPAAGPKPRGTRWTWSEQHQATLVKLRLGKVLLTRTARQRFQFDAPLASAPDCARDPHRWVICVRERHAAMSNNGSCAYPAGKLPSDATGQIALDSEITNSSWRSASTNTENSRCGSNVLSLHWPAVPPSIDRRRLPSLPTVELLFYLAEEPSGASADAAPCARQAGRLLGVVTLDLSQCFIEEHGSMLFDLRCPFNVGERGCTVFGCVELHYTHNFARADEGSFDPNSVQAAAGCCNRPPQNPLEGKASFLLLTVLQAHCRRWQSLLPPPLAAQEHTEEVLVDCGAPLGPPLVSVVVGVGDVSCCTAARMGPAPQFNASMIFECPVAEMEEAEAPVAVRLQMIAETTPVSVQGRADGRASFCPTSCAVLRLERASAFPRAAGDQQWLPLFSASKSVGCLHILSGEVLIQWSWVEQPRSVWTRLLPLSVHAPPPPSSIDEP</sequence>
<dbReference type="EMBL" id="CAEX01005900">
    <property type="protein sequence ID" value="CCD20567.1"/>
    <property type="molecule type" value="Genomic_DNA"/>
</dbReference>